<reference evidence="1" key="1">
    <citation type="submission" date="2014-12" db="EMBL/GenBank/DDBJ databases">
        <title>Insight into the proteome of Arion vulgaris.</title>
        <authorList>
            <person name="Aradska J."/>
            <person name="Bulat T."/>
            <person name="Smidak R."/>
            <person name="Sarate P."/>
            <person name="Gangsoo J."/>
            <person name="Sialana F."/>
            <person name="Bilban M."/>
            <person name="Lubec G."/>
        </authorList>
    </citation>
    <scope>NUCLEOTIDE SEQUENCE</scope>
    <source>
        <tissue evidence="1">Skin</tissue>
    </source>
</reference>
<organism evidence="1">
    <name type="scientific">Arion vulgaris</name>
    <dbReference type="NCBI Taxonomy" id="1028688"/>
    <lineage>
        <taxon>Eukaryota</taxon>
        <taxon>Metazoa</taxon>
        <taxon>Spiralia</taxon>
        <taxon>Lophotrochozoa</taxon>
        <taxon>Mollusca</taxon>
        <taxon>Gastropoda</taxon>
        <taxon>Heterobranchia</taxon>
        <taxon>Euthyneura</taxon>
        <taxon>Panpulmonata</taxon>
        <taxon>Eupulmonata</taxon>
        <taxon>Stylommatophora</taxon>
        <taxon>Helicina</taxon>
        <taxon>Arionoidea</taxon>
        <taxon>Arionidae</taxon>
        <taxon>Arion</taxon>
    </lineage>
</organism>
<sequence length="65" mass="7426">LKRLQSVVNMARNHCTAYSSIEAKQDMSILHNPGTTYLKHGKNMLAQHISDLQFQVFLKLINKSI</sequence>
<protein>
    <submittedName>
        <fullName evidence="1">Uncharacterized protein</fullName>
    </submittedName>
</protein>
<feature type="non-terminal residue" evidence="1">
    <location>
        <position position="1"/>
    </location>
</feature>
<proteinExistence type="predicted"/>
<name>A0A0B6ZJ41_9EUPU</name>
<dbReference type="EMBL" id="HACG01021653">
    <property type="protein sequence ID" value="CEK68518.1"/>
    <property type="molecule type" value="Transcribed_RNA"/>
</dbReference>
<gene>
    <name evidence="1" type="primary">ORF66598</name>
</gene>
<dbReference type="AlphaFoldDB" id="A0A0B6ZJ41"/>
<accession>A0A0B6ZJ41</accession>
<evidence type="ECO:0000313" key="1">
    <source>
        <dbReference type="EMBL" id="CEK68518.1"/>
    </source>
</evidence>